<feature type="compositionally biased region" description="Pro residues" evidence="1">
    <location>
        <begin position="245"/>
        <end position="257"/>
    </location>
</feature>
<feature type="compositionally biased region" description="Basic and acidic residues" evidence="1">
    <location>
        <begin position="189"/>
        <end position="206"/>
    </location>
</feature>
<comment type="caution">
    <text evidence="2">The sequence shown here is derived from an EMBL/GenBank/DDBJ whole genome shotgun (WGS) entry which is preliminary data.</text>
</comment>
<sequence>MREQGMRCHQHRDLGGAALPAPRLAMRTLTLEDPALPAGPAGWMSARDEIAAAHAEKWGEDVDKGDQDPPEPDDPDEPFWVPEPPHSRPSRILFGEEDEERPGVPERDAKLNELSRRPEPADDGLPRRQHPRPERGDAPNEPARPDRREARIIEDYLRKHDQDEPPYPHFWDAEDDDEPEPVRPRPRPLFRDEVEPEPERGSKPEPESAAEQAWLGVRPLFRDEAPTVIQPRVESGSAEDASQPEPEPGPEPGPEPEPLPRRPRPPRIAPMRSVVLSARQPQPGPVPGSAPGATPEDAVPDTGLDSATGSESVARPGPGYGLENADTAPAPAPVLTPAPAPAADPPTLVGLPDDLSVPDFVVPGFSRPAPKPPLRTVLSTVLGPDLWQRCYAEWSPAHCISLARLARSVDGLAPSAAAALRSTAGASMRWLGVNREREDLADQVAAAISHPVGASDANRARTVRLYGAAICVALNIPVRRCACHRDLDRDVSSELIRLGLEELAGEVP</sequence>
<proteinExistence type="predicted"/>
<feature type="compositionally biased region" description="Basic and acidic residues" evidence="1">
    <location>
        <begin position="101"/>
        <end position="163"/>
    </location>
</feature>
<protein>
    <submittedName>
        <fullName evidence="2">Uncharacterized protein</fullName>
    </submittedName>
</protein>
<evidence type="ECO:0000313" key="2">
    <source>
        <dbReference type="EMBL" id="GAA1991870.1"/>
    </source>
</evidence>
<evidence type="ECO:0000313" key="3">
    <source>
        <dbReference type="Proteomes" id="UP001499854"/>
    </source>
</evidence>
<accession>A0ABP5EAT5</accession>
<reference evidence="3" key="1">
    <citation type="journal article" date="2019" name="Int. J. Syst. Evol. Microbiol.">
        <title>The Global Catalogue of Microorganisms (GCM) 10K type strain sequencing project: providing services to taxonomists for standard genome sequencing and annotation.</title>
        <authorList>
            <consortium name="The Broad Institute Genomics Platform"/>
            <consortium name="The Broad Institute Genome Sequencing Center for Infectious Disease"/>
            <person name="Wu L."/>
            <person name="Ma J."/>
        </authorList>
    </citation>
    <scope>NUCLEOTIDE SEQUENCE [LARGE SCALE GENOMIC DNA]</scope>
    <source>
        <strain evidence="3">JCM 16013</strain>
    </source>
</reference>
<feature type="compositionally biased region" description="Basic and acidic residues" evidence="1">
    <location>
        <begin position="46"/>
        <end position="67"/>
    </location>
</feature>
<feature type="region of interest" description="Disordered" evidence="1">
    <location>
        <begin position="37"/>
        <end position="329"/>
    </location>
</feature>
<evidence type="ECO:0000256" key="1">
    <source>
        <dbReference type="SAM" id="MobiDB-lite"/>
    </source>
</evidence>
<dbReference type="EMBL" id="BAAAQM010000046">
    <property type="protein sequence ID" value="GAA1991870.1"/>
    <property type="molecule type" value="Genomic_DNA"/>
</dbReference>
<gene>
    <name evidence="2" type="ORF">GCM10009838_64300</name>
</gene>
<keyword evidence="3" id="KW-1185">Reference proteome</keyword>
<name>A0ABP5EAT5_9ACTN</name>
<organism evidence="2 3">
    <name type="scientific">Catenulispora subtropica</name>
    <dbReference type="NCBI Taxonomy" id="450798"/>
    <lineage>
        <taxon>Bacteria</taxon>
        <taxon>Bacillati</taxon>
        <taxon>Actinomycetota</taxon>
        <taxon>Actinomycetes</taxon>
        <taxon>Catenulisporales</taxon>
        <taxon>Catenulisporaceae</taxon>
        <taxon>Catenulispora</taxon>
    </lineage>
</organism>
<feature type="compositionally biased region" description="Acidic residues" evidence="1">
    <location>
        <begin position="68"/>
        <end position="77"/>
    </location>
</feature>
<dbReference type="Proteomes" id="UP001499854">
    <property type="component" value="Unassembled WGS sequence"/>
</dbReference>